<dbReference type="AlphaFoldDB" id="A0A8J7NPE7"/>
<dbReference type="EMBL" id="JAAWVO010027036">
    <property type="protein sequence ID" value="MBN3316078.1"/>
    <property type="molecule type" value="Genomic_DNA"/>
</dbReference>
<dbReference type="Gene3D" id="1.20.1070.10">
    <property type="entry name" value="Rhodopsin 7-helix transmembrane proteins"/>
    <property type="match status" value="1"/>
</dbReference>
<evidence type="ECO:0000256" key="2">
    <source>
        <dbReference type="ARBA" id="ARBA00022475"/>
    </source>
</evidence>
<evidence type="ECO:0000256" key="12">
    <source>
        <dbReference type="ARBA" id="ARBA00045234"/>
    </source>
</evidence>
<keyword evidence="4 14" id="KW-1133">Transmembrane helix</keyword>
<sequence>MTSLLIARNESQPYSTTTNTSKNDSSCIIDDSALRIPLAVVYSVMFVFGMVGNSLALYVFLFIHSKKNSVRVFLINTAIADLILIICLPFRIAYHSANNQWMLGMVFCKVVGNVFYMNMYISITLLGFISVDRYIKIQRFRQSYKLQRTRWSTRLCCLIWVLSTAAIIPMIVLSEGNETPGKCFHYKHRKYAKGKAYFNVFLIVVFWIVFSSLVLSYGKIAKKLYQVSKDKPDLPNAQKYSRTAKKSFFVLFIFTVCFVPYHIFRCVYIWSQISDPNCYWKNIIDKTNEITLLFSAFNSCLDPVMYFLLSGTVRRTTMDLLCLSSRFNISTTNSSTSDCRPAIVSQVSTNTRMSISLINQCGCRRSTTNEGQVYQPTQKSLH</sequence>
<dbReference type="Pfam" id="PF00001">
    <property type="entry name" value="7tm_1"/>
    <property type="match status" value="1"/>
</dbReference>
<evidence type="ECO:0000256" key="5">
    <source>
        <dbReference type="ARBA" id="ARBA00023040"/>
    </source>
</evidence>
<dbReference type="GO" id="GO:0045028">
    <property type="term" value="F:G protein-coupled purinergic nucleotide receptor activity"/>
    <property type="evidence" value="ECO:0007669"/>
    <property type="project" value="TreeGrafter"/>
</dbReference>
<keyword evidence="9" id="KW-0325">Glycoprotein</keyword>
<feature type="transmembrane region" description="Helical" evidence="14">
    <location>
        <begin position="114"/>
        <end position="135"/>
    </location>
</feature>
<dbReference type="PROSITE" id="PS50262">
    <property type="entry name" value="G_PROTEIN_RECEP_F1_2"/>
    <property type="match status" value="1"/>
</dbReference>
<keyword evidence="3 13" id="KW-0812">Transmembrane</keyword>
<protein>
    <recommendedName>
        <fullName evidence="11">Probable G-protein coupled receptor 34</fullName>
    </recommendedName>
</protein>
<evidence type="ECO:0000256" key="3">
    <source>
        <dbReference type="ARBA" id="ARBA00022692"/>
    </source>
</evidence>
<comment type="function">
    <text evidence="12">G-protein-coupled receptor of lysophosphatidylserine (LysoPS) that plays different roles in immune response. Acts a damage-sensing receptor that triggers tissue repair upon recognition of dying neutrophils. Mechanistically, apoptotic neutrophils release lysophosphatydilserine that are recognized by type 3 innate lymphoid cells (ILC3s) via GPR34, which activates downstream PI3K-AKT and RAS-ERK signaling pathways leading to STAT3 activation and IL-22 production. Plays an important role in microglial function, controlling morphology and phagocytosis.</text>
</comment>
<keyword evidence="6 14" id="KW-0472">Membrane</keyword>
<feature type="non-terminal residue" evidence="16">
    <location>
        <position position="1"/>
    </location>
</feature>
<evidence type="ECO:0000313" key="17">
    <source>
        <dbReference type="Proteomes" id="UP000736164"/>
    </source>
</evidence>
<dbReference type="PROSITE" id="PS00237">
    <property type="entry name" value="G_PROTEIN_RECEP_F1_1"/>
    <property type="match status" value="1"/>
</dbReference>
<dbReference type="GO" id="GO:0005886">
    <property type="term" value="C:plasma membrane"/>
    <property type="evidence" value="ECO:0007669"/>
    <property type="project" value="UniProtKB-SubCell"/>
</dbReference>
<feature type="transmembrane region" description="Helical" evidence="14">
    <location>
        <begin position="73"/>
        <end position="94"/>
    </location>
</feature>
<evidence type="ECO:0000256" key="8">
    <source>
        <dbReference type="ARBA" id="ARBA00023170"/>
    </source>
</evidence>
<evidence type="ECO:0000313" key="16">
    <source>
        <dbReference type="EMBL" id="MBN3316078.1"/>
    </source>
</evidence>
<dbReference type="SUPFAM" id="SSF81321">
    <property type="entry name" value="Family A G protein-coupled receptor-like"/>
    <property type="match status" value="1"/>
</dbReference>
<feature type="transmembrane region" description="Helical" evidence="14">
    <location>
        <begin position="248"/>
        <end position="270"/>
    </location>
</feature>
<feature type="transmembrane region" description="Helical" evidence="14">
    <location>
        <begin position="290"/>
        <end position="309"/>
    </location>
</feature>
<comment type="subcellular location">
    <subcellularLocation>
        <location evidence="1">Cell membrane</location>
        <topology evidence="1">Multi-pass membrane protein</topology>
    </subcellularLocation>
</comment>
<keyword evidence="8 13" id="KW-0675">Receptor</keyword>
<dbReference type="PANTHER" id="PTHR24233:SF1">
    <property type="entry name" value="G-PROTEIN COUPLED RECEPTOR 34-RELATED"/>
    <property type="match status" value="1"/>
</dbReference>
<keyword evidence="7" id="KW-1015">Disulfide bond</keyword>
<evidence type="ECO:0000256" key="1">
    <source>
        <dbReference type="ARBA" id="ARBA00004651"/>
    </source>
</evidence>
<organism evidence="16 17">
    <name type="scientific">Atractosteus spatula</name>
    <name type="common">Alligator gar</name>
    <name type="synonym">Lepisosteus spatula</name>
    <dbReference type="NCBI Taxonomy" id="7917"/>
    <lineage>
        <taxon>Eukaryota</taxon>
        <taxon>Metazoa</taxon>
        <taxon>Chordata</taxon>
        <taxon>Craniata</taxon>
        <taxon>Vertebrata</taxon>
        <taxon>Euteleostomi</taxon>
        <taxon>Actinopterygii</taxon>
        <taxon>Neopterygii</taxon>
        <taxon>Holostei</taxon>
        <taxon>Semionotiformes</taxon>
        <taxon>Lepisosteidae</taxon>
        <taxon>Atractosteus</taxon>
    </lineage>
</organism>
<evidence type="ECO:0000256" key="11">
    <source>
        <dbReference type="ARBA" id="ARBA00035691"/>
    </source>
</evidence>
<dbReference type="PRINTS" id="PR01157">
    <property type="entry name" value="P2YPURNOCPTR"/>
</dbReference>
<evidence type="ECO:0000256" key="4">
    <source>
        <dbReference type="ARBA" id="ARBA00022989"/>
    </source>
</evidence>
<dbReference type="PANTHER" id="PTHR24233">
    <property type="entry name" value="P2Y PURINOCEPTOR-RELATED G-PROTEIN COUPLED RECEPTOR"/>
    <property type="match status" value="1"/>
</dbReference>
<gene>
    <name evidence="16" type="primary">Gpr34</name>
    <name evidence="16" type="ORF">GTO95_0014505</name>
</gene>
<feature type="transmembrane region" description="Helical" evidence="14">
    <location>
        <begin position="40"/>
        <end position="61"/>
    </location>
</feature>
<comment type="caution">
    <text evidence="16">The sequence shown here is derived from an EMBL/GenBank/DDBJ whole genome shotgun (WGS) entry which is preliminary data.</text>
</comment>
<dbReference type="InterPro" id="IPR017452">
    <property type="entry name" value="GPCR_Rhodpsn_7TM"/>
</dbReference>
<feature type="transmembrane region" description="Helical" evidence="14">
    <location>
        <begin position="196"/>
        <end position="217"/>
    </location>
</feature>
<evidence type="ECO:0000256" key="13">
    <source>
        <dbReference type="RuleBase" id="RU000688"/>
    </source>
</evidence>
<feature type="non-terminal residue" evidence="16">
    <location>
        <position position="382"/>
    </location>
</feature>
<evidence type="ECO:0000259" key="15">
    <source>
        <dbReference type="PROSITE" id="PS50262"/>
    </source>
</evidence>
<evidence type="ECO:0000256" key="14">
    <source>
        <dbReference type="SAM" id="Phobius"/>
    </source>
</evidence>
<evidence type="ECO:0000256" key="6">
    <source>
        <dbReference type="ARBA" id="ARBA00023136"/>
    </source>
</evidence>
<dbReference type="PRINTS" id="PR00237">
    <property type="entry name" value="GPCRRHODOPSN"/>
</dbReference>
<keyword evidence="17" id="KW-1185">Reference proteome</keyword>
<accession>A0A8J7NPE7</accession>
<evidence type="ECO:0000256" key="7">
    <source>
        <dbReference type="ARBA" id="ARBA00023157"/>
    </source>
</evidence>
<keyword evidence="2" id="KW-1003">Cell membrane</keyword>
<proteinExistence type="inferred from homology"/>
<dbReference type="Proteomes" id="UP000736164">
    <property type="component" value="Unassembled WGS sequence"/>
</dbReference>
<comment type="similarity">
    <text evidence="13">Belongs to the G-protein coupled receptor 1 family.</text>
</comment>
<evidence type="ECO:0000256" key="9">
    <source>
        <dbReference type="ARBA" id="ARBA00023180"/>
    </source>
</evidence>
<feature type="transmembrane region" description="Helical" evidence="14">
    <location>
        <begin position="155"/>
        <end position="176"/>
    </location>
</feature>
<dbReference type="InterPro" id="IPR000276">
    <property type="entry name" value="GPCR_Rhodpsn"/>
</dbReference>
<keyword evidence="10 13" id="KW-0807">Transducer</keyword>
<reference evidence="16" key="1">
    <citation type="journal article" date="2021" name="Cell">
        <title>Tracing the genetic footprints of vertebrate landing in non-teleost ray-finned fishes.</title>
        <authorList>
            <person name="Bi X."/>
            <person name="Wang K."/>
            <person name="Yang L."/>
            <person name="Pan H."/>
            <person name="Jiang H."/>
            <person name="Wei Q."/>
            <person name="Fang M."/>
            <person name="Yu H."/>
            <person name="Zhu C."/>
            <person name="Cai Y."/>
            <person name="He Y."/>
            <person name="Gan X."/>
            <person name="Zeng H."/>
            <person name="Yu D."/>
            <person name="Zhu Y."/>
            <person name="Jiang H."/>
            <person name="Qiu Q."/>
            <person name="Yang H."/>
            <person name="Zhang Y.E."/>
            <person name="Wang W."/>
            <person name="Zhu M."/>
            <person name="He S."/>
            <person name="Zhang G."/>
        </authorList>
    </citation>
    <scope>NUCLEOTIDE SEQUENCE</scope>
    <source>
        <strain evidence="16">Allg_001</strain>
    </source>
</reference>
<evidence type="ECO:0000256" key="10">
    <source>
        <dbReference type="ARBA" id="ARBA00023224"/>
    </source>
</evidence>
<name>A0A8J7NPE7_ATRSP</name>
<dbReference type="FunFam" id="1.20.1070.10:FF:000150">
    <property type="entry name" value="probable G-protein coupled receptor 34"/>
    <property type="match status" value="1"/>
</dbReference>
<keyword evidence="5 13" id="KW-0297">G-protein coupled receptor</keyword>
<feature type="domain" description="G-protein coupled receptors family 1 profile" evidence="15">
    <location>
        <begin position="52"/>
        <end position="306"/>
    </location>
</feature>